<keyword evidence="3" id="KW-1185">Reference proteome</keyword>
<evidence type="ECO:0000313" key="2">
    <source>
        <dbReference type="EMBL" id="GAC93308.1"/>
    </source>
</evidence>
<proteinExistence type="predicted"/>
<accession>R9NXB9</accession>
<keyword evidence="1" id="KW-0812">Transmembrane</keyword>
<dbReference type="Proteomes" id="UP000014071">
    <property type="component" value="Unassembled WGS sequence"/>
</dbReference>
<evidence type="ECO:0000256" key="1">
    <source>
        <dbReference type="SAM" id="Phobius"/>
    </source>
</evidence>
<gene>
    <name evidence="2" type="ORF">PHSY_000873</name>
</gene>
<protein>
    <submittedName>
        <fullName evidence="2">Uncharacterized protein</fullName>
    </submittedName>
</protein>
<dbReference type="AlphaFoldDB" id="R9NXB9"/>
<sequence>MQRTLKSGGKQHHRPSLVGSEVPKILVPIQIGPRLHAASVLLLLLLLLLLRVTMPMLPAHQLPPSCSL</sequence>
<organism evidence="2 3">
    <name type="scientific">Pseudozyma hubeiensis (strain SY62)</name>
    <name type="common">Yeast</name>
    <dbReference type="NCBI Taxonomy" id="1305764"/>
    <lineage>
        <taxon>Eukaryota</taxon>
        <taxon>Fungi</taxon>
        <taxon>Dikarya</taxon>
        <taxon>Basidiomycota</taxon>
        <taxon>Ustilaginomycotina</taxon>
        <taxon>Ustilaginomycetes</taxon>
        <taxon>Ustilaginales</taxon>
        <taxon>Ustilaginaceae</taxon>
        <taxon>Pseudozyma</taxon>
    </lineage>
</organism>
<evidence type="ECO:0000313" key="3">
    <source>
        <dbReference type="Proteomes" id="UP000014071"/>
    </source>
</evidence>
<dbReference type="RefSeq" id="XP_012186895.1">
    <property type="nucleotide sequence ID" value="XM_012331505.1"/>
</dbReference>
<keyword evidence="1" id="KW-0472">Membrane</keyword>
<dbReference type="HOGENOM" id="CLU_2795029_0_0_1"/>
<keyword evidence="1" id="KW-1133">Transmembrane helix</keyword>
<dbReference type="EMBL" id="DF238775">
    <property type="protein sequence ID" value="GAC93308.1"/>
    <property type="molecule type" value="Genomic_DNA"/>
</dbReference>
<dbReference type="GeneID" id="24106174"/>
<feature type="transmembrane region" description="Helical" evidence="1">
    <location>
        <begin position="35"/>
        <end position="54"/>
    </location>
</feature>
<name>R9NXB9_PSEHS</name>
<reference evidence="3" key="1">
    <citation type="journal article" date="2013" name="Genome Announc.">
        <title>Draft genome sequence of the basidiomycetous yeast-like fungus Pseudozyma hubeiensis SY62, which produces an abundant amount of the biosurfactant mannosylerythritol lipids.</title>
        <authorList>
            <person name="Konishi M."/>
            <person name="Hatada Y."/>
            <person name="Horiuchi J."/>
        </authorList>
    </citation>
    <scope>NUCLEOTIDE SEQUENCE [LARGE SCALE GENOMIC DNA]</scope>
    <source>
        <strain evidence="3">SY62</strain>
    </source>
</reference>